<protein>
    <submittedName>
        <fullName evidence="1">Uncharacterized protein</fullName>
    </submittedName>
</protein>
<gene>
    <name evidence="1" type="ORF">BDN72DRAFT_772541</name>
</gene>
<name>A0ACD3ALC8_9AGAR</name>
<evidence type="ECO:0000313" key="2">
    <source>
        <dbReference type="Proteomes" id="UP000308600"/>
    </source>
</evidence>
<proteinExistence type="predicted"/>
<reference evidence="1 2" key="1">
    <citation type="journal article" date="2019" name="Nat. Ecol. Evol.">
        <title>Megaphylogeny resolves global patterns of mushroom evolution.</title>
        <authorList>
            <person name="Varga T."/>
            <person name="Krizsan K."/>
            <person name="Foldi C."/>
            <person name="Dima B."/>
            <person name="Sanchez-Garcia M."/>
            <person name="Sanchez-Ramirez S."/>
            <person name="Szollosi G.J."/>
            <person name="Szarkandi J.G."/>
            <person name="Papp V."/>
            <person name="Albert L."/>
            <person name="Andreopoulos W."/>
            <person name="Angelini C."/>
            <person name="Antonin V."/>
            <person name="Barry K.W."/>
            <person name="Bougher N.L."/>
            <person name="Buchanan P."/>
            <person name="Buyck B."/>
            <person name="Bense V."/>
            <person name="Catcheside P."/>
            <person name="Chovatia M."/>
            <person name="Cooper J."/>
            <person name="Damon W."/>
            <person name="Desjardin D."/>
            <person name="Finy P."/>
            <person name="Geml J."/>
            <person name="Haridas S."/>
            <person name="Hughes K."/>
            <person name="Justo A."/>
            <person name="Karasinski D."/>
            <person name="Kautmanova I."/>
            <person name="Kiss B."/>
            <person name="Kocsube S."/>
            <person name="Kotiranta H."/>
            <person name="LaButti K.M."/>
            <person name="Lechner B.E."/>
            <person name="Liimatainen K."/>
            <person name="Lipzen A."/>
            <person name="Lukacs Z."/>
            <person name="Mihaltcheva S."/>
            <person name="Morgado L.N."/>
            <person name="Niskanen T."/>
            <person name="Noordeloos M.E."/>
            <person name="Ohm R.A."/>
            <person name="Ortiz-Santana B."/>
            <person name="Ovrebo C."/>
            <person name="Racz N."/>
            <person name="Riley R."/>
            <person name="Savchenko A."/>
            <person name="Shiryaev A."/>
            <person name="Soop K."/>
            <person name="Spirin V."/>
            <person name="Szebenyi C."/>
            <person name="Tomsovsky M."/>
            <person name="Tulloss R.E."/>
            <person name="Uehling J."/>
            <person name="Grigoriev I.V."/>
            <person name="Vagvolgyi C."/>
            <person name="Papp T."/>
            <person name="Martin F.M."/>
            <person name="Miettinen O."/>
            <person name="Hibbett D.S."/>
            <person name="Nagy L.G."/>
        </authorList>
    </citation>
    <scope>NUCLEOTIDE SEQUENCE [LARGE SCALE GENOMIC DNA]</scope>
    <source>
        <strain evidence="1 2">NL-1719</strain>
    </source>
</reference>
<dbReference type="Proteomes" id="UP000308600">
    <property type="component" value="Unassembled WGS sequence"/>
</dbReference>
<sequence length="113" mass="12570">MATRFKLVFFSPKESTTSILSHLFAKHPQTVGRIGNYQSCAFVTPGVGQFLASDGAKPAIGAVGELERVDEDKVEVVVRDEGESREITEAITALKEVRPYEEVAYEVYRMEPF</sequence>
<dbReference type="EMBL" id="ML208417">
    <property type="protein sequence ID" value="TFK66049.1"/>
    <property type="molecule type" value="Genomic_DNA"/>
</dbReference>
<organism evidence="1 2">
    <name type="scientific">Pluteus cervinus</name>
    <dbReference type="NCBI Taxonomy" id="181527"/>
    <lineage>
        <taxon>Eukaryota</taxon>
        <taxon>Fungi</taxon>
        <taxon>Dikarya</taxon>
        <taxon>Basidiomycota</taxon>
        <taxon>Agaricomycotina</taxon>
        <taxon>Agaricomycetes</taxon>
        <taxon>Agaricomycetidae</taxon>
        <taxon>Agaricales</taxon>
        <taxon>Pluteineae</taxon>
        <taxon>Pluteaceae</taxon>
        <taxon>Pluteus</taxon>
    </lineage>
</organism>
<keyword evidence="2" id="KW-1185">Reference proteome</keyword>
<accession>A0ACD3ALC8</accession>
<evidence type="ECO:0000313" key="1">
    <source>
        <dbReference type="EMBL" id="TFK66049.1"/>
    </source>
</evidence>